<dbReference type="GO" id="GO:0071949">
    <property type="term" value="F:FAD binding"/>
    <property type="evidence" value="ECO:0007669"/>
    <property type="project" value="InterPro"/>
</dbReference>
<feature type="domain" description="FAD-binding PCMH-type" evidence="7">
    <location>
        <begin position="95"/>
        <end position="278"/>
    </location>
</feature>
<reference evidence="8 9" key="1">
    <citation type="submission" date="2016-08" db="EMBL/GenBank/DDBJ databases">
        <title>Evolution of the type three secretion system and type three effector repertoires in Xanthomonas.</title>
        <authorList>
            <person name="Merda D."/>
            <person name="Briand M."/>
            <person name="Bosis E."/>
            <person name="Rousseau C."/>
            <person name="Portier P."/>
            <person name="Jacques M.-A."/>
            <person name="Fischer-Le Saux M."/>
        </authorList>
    </citation>
    <scope>NUCLEOTIDE SEQUENCE [LARGE SCALE GENOMIC DNA]</scope>
    <source>
        <strain evidence="8 9">CFBP 4691</strain>
    </source>
</reference>
<dbReference type="PANTHER" id="PTHR42973:SF39">
    <property type="entry name" value="FAD-BINDING PCMH-TYPE DOMAIN-CONTAINING PROTEIN"/>
    <property type="match status" value="1"/>
</dbReference>
<evidence type="ECO:0000313" key="8">
    <source>
        <dbReference type="EMBL" id="PPT90926.1"/>
    </source>
</evidence>
<protein>
    <submittedName>
        <fullName evidence="8">FAD-linked oxidoreductase</fullName>
    </submittedName>
</protein>
<evidence type="ECO:0000256" key="6">
    <source>
        <dbReference type="SAM" id="SignalP"/>
    </source>
</evidence>
<proteinExistence type="inferred from homology"/>
<dbReference type="AlphaFoldDB" id="A0A2S6ZFF8"/>
<dbReference type="Pfam" id="PF01565">
    <property type="entry name" value="FAD_binding_4"/>
    <property type="match status" value="1"/>
</dbReference>
<dbReference type="SUPFAM" id="SSF56176">
    <property type="entry name" value="FAD-binding/transporter-associated domain-like"/>
    <property type="match status" value="1"/>
</dbReference>
<comment type="cofactor">
    <cofactor evidence="1">
        <name>FAD</name>
        <dbReference type="ChEBI" id="CHEBI:57692"/>
    </cofactor>
</comment>
<feature type="chain" id="PRO_5015778317" evidence="6">
    <location>
        <begin position="29"/>
        <end position="577"/>
    </location>
</feature>
<dbReference type="InterPro" id="IPR012951">
    <property type="entry name" value="BBE"/>
</dbReference>
<evidence type="ECO:0000256" key="1">
    <source>
        <dbReference type="ARBA" id="ARBA00001974"/>
    </source>
</evidence>
<dbReference type="InterPro" id="IPR016166">
    <property type="entry name" value="FAD-bd_PCMH"/>
</dbReference>
<sequence>MLKRRDFLTSGVALAGVTFIGAPCSVMARQTNGPATPDWPVADEWRTLSRAVGGRLAPVIVPDVTDPAVTKLMENPFYVSDQPGLTQSSGWLDAWRSAPSRYVVKAESAADVAAAVRFARSHGVRLVVRGGGHSYFGASSAPDSLMIWTRPMNHVRLHDAFVSAGTDTPPVHAVSLGAGCLWMDAYKAVTVEGGRYVQGGGCTTVGVAGLVQGGGFGSFSKGFGTVASGLLEAEIVTADGEVRVVNAVRHPDLFWAIKGGGGGTFGVVTRLTLKTHDLPELFGGAKVAIRANSDAAYRRLLARFVAHYQAKLCNPHWGEQARATRSNTLEIDMLFQGLTLEEANAAWRPLMDFVRANSDDYEETDPLRVIPVPARRYWDADWLASNLPADTISRDTRLAASPGAYWWHGDGEQVGAYWLGYQSTWLPASLLDAGNQDGLAEAWFAASRHWSVAFHFNKGLAGAPPEAIAASRDTATNPQMLSAFALAIIASSTDAAYPGQPLPVDKDARSRAAAIASAIRELRKVAPDAGTYVNECDFHQENWRQAFWGAHAARLEAIKRRYDDQHLFTVHHGIGSV</sequence>
<dbReference type="PROSITE" id="PS51318">
    <property type="entry name" value="TAT"/>
    <property type="match status" value="1"/>
</dbReference>
<dbReference type="InterPro" id="IPR006094">
    <property type="entry name" value="Oxid_FAD_bind_N"/>
</dbReference>
<dbReference type="RefSeq" id="WP_128420282.1">
    <property type="nucleotide sequence ID" value="NZ_CP049017.1"/>
</dbReference>
<organism evidence="8 9">
    <name type="scientific">Xanthomonas theicola</name>
    <dbReference type="NCBI Taxonomy" id="56464"/>
    <lineage>
        <taxon>Bacteria</taxon>
        <taxon>Pseudomonadati</taxon>
        <taxon>Pseudomonadota</taxon>
        <taxon>Gammaproteobacteria</taxon>
        <taxon>Lysobacterales</taxon>
        <taxon>Lysobacteraceae</taxon>
        <taxon>Xanthomonas</taxon>
    </lineage>
</organism>
<dbReference type="Pfam" id="PF08031">
    <property type="entry name" value="BBE"/>
    <property type="match status" value="1"/>
</dbReference>
<gene>
    <name evidence="8" type="ORF">XthCFBP4691_10040</name>
</gene>
<evidence type="ECO:0000256" key="2">
    <source>
        <dbReference type="ARBA" id="ARBA00005466"/>
    </source>
</evidence>
<dbReference type="PANTHER" id="PTHR42973">
    <property type="entry name" value="BINDING OXIDOREDUCTASE, PUTATIVE (AFU_ORTHOLOGUE AFUA_1G17690)-RELATED"/>
    <property type="match status" value="1"/>
</dbReference>
<dbReference type="Gene3D" id="3.30.465.10">
    <property type="match status" value="2"/>
</dbReference>
<evidence type="ECO:0000256" key="4">
    <source>
        <dbReference type="ARBA" id="ARBA00022827"/>
    </source>
</evidence>
<keyword evidence="5" id="KW-0560">Oxidoreductase</keyword>
<keyword evidence="4" id="KW-0274">FAD</keyword>
<dbReference type="InterPro" id="IPR016169">
    <property type="entry name" value="FAD-bd_PCMH_sub2"/>
</dbReference>
<feature type="signal peptide" evidence="6">
    <location>
        <begin position="1"/>
        <end position="28"/>
    </location>
</feature>
<dbReference type="InterPro" id="IPR006311">
    <property type="entry name" value="TAT_signal"/>
</dbReference>
<comment type="caution">
    <text evidence="8">The sequence shown here is derived from an EMBL/GenBank/DDBJ whole genome shotgun (WGS) entry which is preliminary data.</text>
</comment>
<keyword evidence="3" id="KW-0285">Flavoprotein</keyword>
<dbReference type="InterPro" id="IPR050416">
    <property type="entry name" value="FAD-linked_Oxidoreductase"/>
</dbReference>
<dbReference type="InterPro" id="IPR036318">
    <property type="entry name" value="FAD-bd_PCMH-like_sf"/>
</dbReference>
<name>A0A2S6ZFF8_9XANT</name>
<dbReference type="EMBL" id="MIGX01000040">
    <property type="protein sequence ID" value="PPT90926.1"/>
    <property type="molecule type" value="Genomic_DNA"/>
</dbReference>
<evidence type="ECO:0000313" key="9">
    <source>
        <dbReference type="Proteomes" id="UP000239898"/>
    </source>
</evidence>
<accession>A0A2S6ZFF8</accession>
<dbReference type="GO" id="GO:0016491">
    <property type="term" value="F:oxidoreductase activity"/>
    <property type="evidence" value="ECO:0007669"/>
    <property type="project" value="UniProtKB-KW"/>
</dbReference>
<keyword evidence="6" id="KW-0732">Signal</keyword>
<evidence type="ECO:0000259" key="7">
    <source>
        <dbReference type="PROSITE" id="PS51387"/>
    </source>
</evidence>
<comment type="similarity">
    <text evidence="2">Belongs to the oxygen-dependent FAD-linked oxidoreductase family.</text>
</comment>
<dbReference type="Proteomes" id="UP000239898">
    <property type="component" value="Unassembled WGS sequence"/>
</dbReference>
<dbReference type="PROSITE" id="PS51387">
    <property type="entry name" value="FAD_PCMH"/>
    <property type="match status" value="1"/>
</dbReference>
<dbReference type="OrthoDB" id="9775082at2"/>
<keyword evidence="9" id="KW-1185">Reference proteome</keyword>
<evidence type="ECO:0000256" key="3">
    <source>
        <dbReference type="ARBA" id="ARBA00022630"/>
    </source>
</evidence>
<evidence type="ECO:0000256" key="5">
    <source>
        <dbReference type="ARBA" id="ARBA00023002"/>
    </source>
</evidence>
<dbReference type="Gene3D" id="3.40.462.20">
    <property type="match status" value="1"/>
</dbReference>